<reference evidence="1 2" key="1">
    <citation type="journal article" date="2021" name="BMC Genomics">
        <title>Datura genome reveals duplications of psychoactive alkaloid biosynthetic genes and high mutation rate following tissue culture.</title>
        <authorList>
            <person name="Rajewski A."/>
            <person name="Carter-House D."/>
            <person name="Stajich J."/>
            <person name="Litt A."/>
        </authorList>
    </citation>
    <scope>NUCLEOTIDE SEQUENCE [LARGE SCALE GENOMIC DNA]</scope>
    <source>
        <strain evidence="1">AR-01</strain>
    </source>
</reference>
<protein>
    <submittedName>
        <fullName evidence="1">Uncharacterized protein</fullName>
    </submittedName>
</protein>
<accession>A0ABS8WLW8</accession>
<sequence>VKEEEWDWLMERWEESVNEHGDTGINKGVDLKEVGKWSVGRWNGVCEKVKRLEKENFWKNKSREGSNAYPMRSAGLPYNTTEPAFCARILPLFWLARVHGLDFQ</sequence>
<dbReference type="Proteomes" id="UP000823775">
    <property type="component" value="Unassembled WGS sequence"/>
</dbReference>
<proteinExistence type="predicted"/>
<feature type="non-terminal residue" evidence="1">
    <location>
        <position position="1"/>
    </location>
</feature>
<name>A0ABS8WLW8_DATST</name>
<organism evidence="1 2">
    <name type="scientific">Datura stramonium</name>
    <name type="common">Jimsonweed</name>
    <name type="synonym">Common thornapple</name>
    <dbReference type="NCBI Taxonomy" id="4076"/>
    <lineage>
        <taxon>Eukaryota</taxon>
        <taxon>Viridiplantae</taxon>
        <taxon>Streptophyta</taxon>
        <taxon>Embryophyta</taxon>
        <taxon>Tracheophyta</taxon>
        <taxon>Spermatophyta</taxon>
        <taxon>Magnoliopsida</taxon>
        <taxon>eudicotyledons</taxon>
        <taxon>Gunneridae</taxon>
        <taxon>Pentapetalae</taxon>
        <taxon>asterids</taxon>
        <taxon>lamiids</taxon>
        <taxon>Solanales</taxon>
        <taxon>Solanaceae</taxon>
        <taxon>Solanoideae</taxon>
        <taxon>Datureae</taxon>
        <taxon>Datura</taxon>
    </lineage>
</organism>
<evidence type="ECO:0000313" key="2">
    <source>
        <dbReference type="Proteomes" id="UP000823775"/>
    </source>
</evidence>
<dbReference type="EMBL" id="JACEIK010007930">
    <property type="protein sequence ID" value="MCE3050827.1"/>
    <property type="molecule type" value="Genomic_DNA"/>
</dbReference>
<keyword evidence="2" id="KW-1185">Reference proteome</keyword>
<comment type="caution">
    <text evidence="1">The sequence shown here is derived from an EMBL/GenBank/DDBJ whole genome shotgun (WGS) entry which is preliminary data.</text>
</comment>
<evidence type="ECO:0000313" key="1">
    <source>
        <dbReference type="EMBL" id="MCE3050827.1"/>
    </source>
</evidence>
<feature type="non-terminal residue" evidence="1">
    <location>
        <position position="104"/>
    </location>
</feature>
<gene>
    <name evidence="1" type="ORF">HAX54_048259</name>
</gene>